<evidence type="ECO:0000256" key="1">
    <source>
        <dbReference type="SAM" id="MobiDB-lite"/>
    </source>
</evidence>
<dbReference type="EMBL" id="AGNK02005587">
    <property type="status" value="NOT_ANNOTATED_CDS"/>
    <property type="molecule type" value="Genomic_DNA"/>
</dbReference>
<proteinExistence type="predicted"/>
<feature type="compositionally biased region" description="Basic and acidic residues" evidence="1">
    <location>
        <begin position="39"/>
        <end position="57"/>
    </location>
</feature>
<accession>K4AHI1</accession>
<sequence length="77" mass="8970">MTSSLQDQGWKQVELWKDIKIHPYPEAIDVQVSHASKNKFSEHQRRLGDEVGHEMTKRRPRPITLDWGVSSPPRLPI</sequence>
<reference evidence="3" key="1">
    <citation type="journal article" date="2012" name="Nat. Biotechnol.">
        <title>Reference genome sequence of the model plant Setaria.</title>
        <authorList>
            <person name="Bennetzen J.L."/>
            <person name="Schmutz J."/>
            <person name="Wang H."/>
            <person name="Percifield R."/>
            <person name="Hawkins J."/>
            <person name="Pontaroli A.C."/>
            <person name="Estep M."/>
            <person name="Feng L."/>
            <person name="Vaughn J.N."/>
            <person name="Grimwood J."/>
            <person name="Jenkins J."/>
            <person name="Barry K."/>
            <person name="Lindquist E."/>
            <person name="Hellsten U."/>
            <person name="Deshpande S."/>
            <person name="Wang X."/>
            <person name="Wu X."/>
            <person name="Mitros T."/>
            <person name="Triplett J."/>
            <person name="Yang X."/>
            <person name="Ye C.Y."/>
            <person name="Mauro-Herrera M."/>
            <person name="Wang L."/>
            <person name="Li P."/>
            <person name="Sharma M."/>
            <person name="Sharma R."/>
            <person name="Ronald P.C."/>
            <person name="Panaud O."/>
            <person name="Kellogg E.A."/>
            <person name="Brutnell T.P."/>
            <person name="Doust A.N."/>
            <person name="Tuskan G.A."/>
            <person name="Rokhsar D."/>
            <person name="Devos K.M."/>
        </authorList>
    </citation>
    <scope>NUCLEOTIDE SEQUENCE [LARGE SCALE GENOMIC DNA]</scope>
    <source>
        <strain evidence="3">cv. Yugu1</strain>
    </source>
</reference>
<protein>
    <submittedName>
        <fullName evidence="2">Uncharacterized protein</fullName>
    </submittedName>
</protein>
<dbReference type="InParanoid" id="K4AHI1"/>
<feature type="region of interest" description="Disordered" evidence="1">
    <location>
        <begin position="37"/>
        <end position="77"/>
    </location>
</feature>
<name>K4AHI1_SETIT</name>
<evidence type="ECO:0000313" key="3">
    <source>
        <dbReference type="Proteomes" id="UP000004995"/>
    </source>
</evidence>
<keyword evidence="3" id="KW-1185">Reference proteome</keyword>
<dbReference type="AlphaFoldDB" id="K4AHI1"/>
<dbReference type="EnsemblPlants" id="KQK88914">
    <property type="protein sequence ID" value="KQK88914"/>
    <property type="gene ID" value="SETIT_038338mg"/>
</dbReference>
<reference evidence="2" key="2">
    <citation type="submission" date="2018-08" db="UniProtKB">
        <authorList>
            <consortium name="EnsemblPlants"/>
        </authorList>
    </citation>
    <scope>IDENTIFICATION</scope>
    <source>
        <strain evidence="2">Yugu1</strain>
    </source>
</reference>
<dbReference type="HOGENOM" id="CLU_2642753_0_0_1"/>
<organism evidence="2 3">
    <name type="scientific">Setaria italica</name>
    <name type="common">Foxtail millet</name>
    <name type="synonym">Panicum italicum</name>
    <dbReference type="NCBI Taxonomy" id="4555"/>
    <lineage>
        <taxon>Eukaryota</taxon>
        <taxon>Viridiplantae</taxon>
        <taxon>Streptophyta</taxon>
        <taxon>Embryophyta</taxon>
        <taxon>Tracheophyta</taxon>
        <taxon>Spermatophyta</taxon>
        <taxon>Magnoliopsida</taxon>
        <taxon>Liliopsida</taxon>
        <taxon>Poales</taxon>
        <taxon>Poaceae</taxon>
        <taxon>PACMAD clade</taxon>
        <taxon>Panicoideae</taxon>
        <taxon>Panicodae</taxon>
        <taxon>Paniceae</taxon>
        <taxon>Cenchrinae</taxon>
        <taxon>Setaria</taxon>
    </lineage>
</organism>
<dbReference type="Gramene" id="KQK88914">
    <property type="protein sequence ID" value="KQK88914"/>
    <property type="gene ID" value="SETIT_038338mg"/>
</dbReference>
<evidence type="ECO:0000313" key="2">
    <source>
        <dbReference type="EnsemblPlants" id="KQK88914"/>
    </source>
</evidence>
<dbReference type="Proteomes" id="UP000004995">
    <property type="component" value="Unassembled WGS sequence"/>
</dbReference>